<name>A0A917MGE6_9HYPH</name>
<protein>
    <submittedName>
        <fullName evidence="2">Uncharacterized protein</fullName>
    </submittedName>
</protein>
<reference evidence="2" key="1">
    <citation type="journal article" date="2014" name="Int. J. Syst. Evol. Microbiol.">
        <title>Complete genome sequence of Corynebacterium casei LMG S-19264T (=DSM 44701T), isolated from a smear-ripened cheese.</title>
        <authorList>
            <consortium name="US DOE Joint Genome Institute (JGI-PGF)"/>
            <person name="Walter F."/>
            <person name="Albersmeier A."/>
            <person name="Kalinowski J."/>
            <person name="Ruckert C."/>
        </authorList>
    </citation>
    <scope>NUCLEOTIDE SEQUENCE</scope>
    <source>
        <strain evidence="2">CGMCC 1.12214</strain>
    </source>
</reference>
<dbReference type="Proteomes" id="UP000603912">
    <property type="component" value="Unassembled WGS sequence"/>
</dbReference>
<comment type="caution">
    <text evidence="2">The sequence shown here is derived from an EMBL/GenBank/DDBJ whole genome shotgun (WGS) entry which is preliminary data.</text>
</comment>
<gene>
    <name evidence="2" type="ORF">GCM10007036_06060</name>
</gene>
<proteinExistence type="predicted"/>
<dbReference type="EMBL" id="BMES01000001">
    <property type="protein sequence ID" value="GGH09829.1"/>
    <property type="molecule type" value="Genomic_DNA"/>
</dbReference>
<keyword evidence="3" id="KW-1185">Reference proteome</keyword>
<reference evidence="2" key="2">
    <citation type="submission" date="2020-09" db="EMBL/GenBank/DDBJ databases">
        <authorList>
            <person name="Sun Q."/>
            <person name="Zhou Y."/>
        </authorList>
    </citation>
    <scope>NUCLEOTIDE SEQUENCE</scope>
    <source>
        <strain evidence="2">CGMCC 1.12214</strain>
    </source>
</reference>
<evidence type="ECO:0000313" key="3">
    <source>
        <dbReference type="Proteomes" id="UP000603912"/>
    </source>
</evidence>
<evidence type="ECO:0000313" key="2">
    <source>
        <dbReference type="EMBL" id="GGH09829.1"/>
    </source>
</evidence>
<accession>A0A917MGE6</accession>
<dbReference type="AlphaFoldDB" id="A0A917MGE6"/>
<evidence type="ECO:0000256" key="1">
    <source>
        <dbReference type="SAM" id="MobiDB-lite"/>
    </source>
</evidence>
<organism evidence="2 3">
    <name type="scientific">Alsobacter metallidurans</name>
    <dbReference type="NCBI Taxonomy" id="340221"/>
    <lineage>
        <taxon>Bacteria</taxon>
        <taxon>Pseudomonadati</taxon>
        <taxon>Pseudomonadota</taxon>
        <taxon>Alphaproteobacteria</taxon>
        <taxon>Hyphomicrobiales</taxon>
        <taxon>Alsobacteraceae</taxon>
        <taxon>Alsobacter</taxon>
    </lineage>
</organism>
<sequence length="70" mass="7925">MFQVVYPQPDDDEMARIAAEMRRLLAPLPAGDLSDWTVLLRKLEDAVVTSATPDSERRCEPLKRNVRAAE</sequence>
<feature type="compositionally biased region" description="Basic and acidic residues" evidence="1">
    <location>
        <begin position="54"/>
        <end position="70"/>
    </location>
</feature>
<dbReference type="RefSeq" id="WP_188516244.1">
    <property type="nucleotide sequence ID" value="NZ_BMES01000001.1"/>
</dbReference>
<feature type="region of interest" description="Disordered" evidence="1">
    <location>
        <begin position="51"/>
        <end position="70"/>
    </location>
</feature>